<evidence type="ECO:0000256" key="6">
    <source>
        <dbReference type="SAM" id="MobiDB-lite"/>
    </source>
</evidence>
<evidence type="ECO:0000256" key="3">
    <source>
        <dbReference type="ARBA" id="ARBA00011486"/>
    </source>
</evidence>
<dbReference type="KEGG" id="maw:19246906"/>
<dbReference type="STRING" id="655827.E9DY97"/>
<dbReference type="GO" id="GO:0045732">
    <property type="term" value="P:positive regulation of protein catabolic process"/>
    <property type="evidence" value="ECO:0007669"/>
    <property type="project" value="TreeGrafter"/>
</dbReference>
<feature type="compositionally biased region" description="Polar residues" evidence="6">
    <location>
        <begin position="71"/>
        <end position="87"/>
    </location>
</feature>
<organism evidence="8">
    <name type="scientific">Metarhizium acridum (strain CQMa 102)</name>
    <dbReference type="NCBI Taxonomy" id="655827"/>
    <lineage>
        <taxon>Eukaryota</taxon>
        <taxon>Fungi</taxon>
        <taxon>Dikarya</taxon>
        <taxon>Ascomycota</taxon>
        <taxon>Pezizomycotina</taxon>
        <taxon>Sordariomycetes</taxon>
        <taxon>Hypocreomycetidae</taxon>
        <taxon>Hypocreales</taxon>
        <taxon>Clavicipitaceae</taxon>
        <taxon>Metarhizium</taxon>
    </lineage>
</organism>
<evidence type="ECO:0000256" key="1">
    <source>
        <dbReference type="ARBA" id="ARBA00002307"/>
    </source>
</evidence>
<comment type="similarity">
    <text evidence="2">Belongs to the ODC antizyme family.</text>
</comment>
<dbReference type="InterPro" id="IPR016181">
    <property type="entry name" value="Acyl_CoA_acyltransferase"/>
</dbReference>
<dbReference type="GO" id="GO:0008073">
    <property type="term" value="F:ornithine decarboxylase inhibitor activity"/>
    <property type="evidence" value="ECO:0007669"/>
    <property type="project" value="InterPro"/>
</dbReference>
<accession>E9DY97</accession>
<dbReference type="Proteomes" id="UP000002499">
    <property type="component" value="Unassembled WGS sequence"/>
</dbReference>
<evidence type="ECO:0000313" key="7">
    <source>
        <dbReference type="EMBL" id="EFY91432.1"/>
    </source>
</evidence>
<keyword evidence="8" id="KW-1185">Reference proteome</keyword>
<dbReference type="SUPFAM" id="SSF55729">
    <property type="entry name" value="Acyl-CoA N-acyltransferases (Nat)"/>
    <property type="match status" value="1"/>
</dbReference>
<sequence length="388" mass="43337">MSDAQYETPIADSDAEFRMGYAALRLIRPDGAWRFTAGGGPPRNDWKDPVELSQVTCHRSSPRHQQFCFSSPNPHTLHSTNPSQPRFSKQPPFAAHFPILSRLPLCLTDQFYEILLDSDRPSDAHITAQSSRHFVASQLACDDLTSNPSNPSNPLRTGRSGIPEVPTSGLPSPPTSPPLAALTSSNELALLPKNKKRDNSGHRRPERRGGAALTIREECERFFCETMKAAFHGERNLSMNGSGLSGAYLQTPPPESRLSDVFRQSMDIKSRGFEVDAWMEVWDYAGGASFRAFVANNGQEKSLFVFFDVEGVMGRDLKKALMALIELADGPLECAHIVTCIDRRIPIEEAHELTKSLQWVGFEMTTLDHWANRLDFTSKRWVFMGMEL</sequence>
<comment type="subunit">
    <text evidence="3">Interacts with ODC and thereby sterically blocks ODC homodimerization.</text>
</comment>
<evidence type="ECO:0000256" key="2">
    <source>
        <dbReference type="ARBA" id="ARBA00008796"/>
    </source>
</evidence>
<feature type="region of interest" description="Disordered" evidence="6">
    <location>
        <begin position="142"/>
        <end position="209"/>
    </location>
</feature>
<feature type="compositionally biased region" description="Basic and acidic residues" evidence="6">
    <location>
        <begin position="197"/>
        <end position="209"/>
    </location>
</feature>
<gene>
    <name evidence="7" type="ORF">MAC_02595</name>
</gene>
<comment type="function">
    <text evidence="1">Ornithine decarboxylase (ODC) antizyme protein that negatively regulates ODC activity and intracellular polyamine biosynthesis in response to increased intracellular polyamine levels. Binds to ODC monomers, inhibiting the assembly of the functional ODC homodimer, and targets the monomers for ubiquitin-independent proteolytic destruction by the 26S proteasome.</text>
</comment>
<name>E9DY97_METAQ</name>
<dbReference type="eggNOG" id="ENOG502S3W3">
    <property type="taxonomic scope" value="Eukaryota"/>
</dbReference>
<proteinExistence type="inferred from homology"/>
<evidence type="ECO:0000256" key="4">
    <source>
        <dbReference type="ARBA" id="ARBA00017712"/>
    </source>
</evidence>
<feature type="compositionally biased region" description="Polar residues" evidence="6">
    <location>
        <begin position="144"/>
        <end position="155"/>
    </location>
</feature>
<dbReference type="InterPro" id="IPR038581">
    <property type="entry name" value="ODC_AZ_sf"/>
</dbReference>
<dbReference type="PANTHER" id="PTHR10279">
    <property type="entry name" value="ORNITHINE DECARBOXYLASE ANTIZYME"/>
    <property type="match status" value="1"/>
</dbReference>
<dbReference type="InParanoid" id="E9DY97"/>
<evidence type="ECO:0000256" key="5">
    <source>
        <dbReference type="ARBA" id="ARBA00022758"/>
    </source>
</evidence>
<dbReference type="PANTHER" id="PTHR10279:SF10">
    <property type="entry name" value="ORNITHINE DECARBOXYLASE ANTIZYME"/>
    <property type="match status" value="1"/>
</dbReference>
<dbReference type="GO" id="GO:0075523">
    <property type="term" value="P:viral translational frameshifting"/>
    <property type="evidence" value="ECO:0007669"/>
    <property type="project" value="UniProtKB-KW"/>
</dbReference>
<dbReference type="GO" id="GO:0005737">
    <property type="term" value="C:cytoplasm"/>
    <property type="evidence" value="ECO:0007669"/>
    <property type="project" value="TreeGrafter"/>
</dbReference>
<feature type="region of interest" description="Disordered" evidence="6">
    <location>
        <begin position="71"/>
        <end position="90"/>
    </location>
</feature>
<dbReference type="EMBL" id="GL698482">
    <property type="protein sequence ID" value="EFY91432.1"/>
    <property type="molecule type" value="Genomic_DNA"/>
</dbReference>
<dbReference type="Pfam" id="PF02100">
    <property type="entry name" value="ODC_AZ"/>
    <property type="match status" value="1"/>
</dbReference>
<dbReference type="GeneID" id="19246906"/>
<dbReference type="GO" id="GO:0005634">
    <property type="term" value="C:nucleus"/>
    <property type="evidence" value="ECO:0007669"/>
    <property type="project" value="TreeGrafter"/>
</dbReference>
<dbReference type="HOGENOM" id="CLU_711896_0_0_1"/>
<dbReference type="AlphaFoldDB" id="E9DY97"/>
<keyword evidence="5" id="KW-0688">Ribosomal frameshifting</keyword>
<reference evidence="7 8" key="1">
    <citation type="journal article" date="2011" name="PLoS Genet.">
        <title>Genome sequencing and comparative transcriptomics of the model entomopathogenic fungi Metarhizium anisopliae and M. acridum.</title>
        <authorList>
            <person name="Gao Q."/>
            <person name="Jin K."/>
            <person name="Ying S.H."/>
            <person name="Zhang Y."/>
            <person name="Xiao G."/>
            <person name="Shang Y."/>
            <person name="Duan Z."/>
            <person name="Hu X."/>
            <person name="Xie X.Q."/>
            <person name="Zhou G."/>
            <person name="Peng G."/>
            <person name="Luo Z."/>
            <person name="Huang W."/>
            <person name="Wang B."/>
            <person name="Fang W."/>
            <person name="Wang S."/>
            <person name="Zhong Y."/>
            <person name="Ma L.J."/>
            <person name="St Leger R.J."/>
            <person name="Zhao G.P."/>
            <person name="Pei Y."/>
            <person name="Feng M.G."/>
            <person name="Xia Y."/>
            <person name="Wang C."/>
        </authorList>
    </citation>
    <scope>NUCLEOTIDE SEQUENCE [LARGE SCALE GENOMIC DNA]</scope>
    <source>
        <strain evidence="7 8">CQMa 102</strain>
    </source>
</reference>
<protein>
    <recommendedName>
        <fullName evidence="4">Ornithine decarboxylase antizyme</fullName>
    </recommendedName>
</protein>
<dbReference type="Gene3D" id="3.40.630.60">
    <property type="match status" value="1"/>
</dbReference>
<dbReference type="OrthoDB" id="5959761at2759"/>
<evidence type="ECO:0000313" key="8">
    <source>
        <dbReference type="Proteomes" id="UP000002499"/>
    </source>
</evidence>
<dbReference type="InterPro" id="IPR002993">
    <property type="entry name" value="ODC_AZ"/>
</dbReference>